<reference evidence="1" key="2">
    <citation type="submission" date="2020-05" db="UniProtKB">
        <authorList>
            <consortium name="EnsemblMetazoa"/>
        </authorList>
    </citation>
    <scope>IDENTIFICATION</scope>
    <source>
        <strain evidence="1">IAEA</strain>
    </source>
</reference>
<protein>
    <submittedName>
        <fullName evidence="1">Uncharacterized protein</fullName>
    </submittedName>
</protein>
<accession>A0A1B0BG67</accession>
<evidence type="ECO:0000313" key="2">
    <source>
        <dbReference type="Proteomes" id="UP000092460"/>
    </source>
</evidence>
<dbReference type="AlphaFoldDB" id="A0A1B0BG67"/>
<name>A0A1B0BG67_9MUSC</name>
<dbReference type="Proteomes" id="UP000092460">
    <property type="component" value="Unassembled WGS sequence"/>
</dbReference>
<organism evidence="1 2">
    <name type="scientific">Glossina palpalis gambiensis</name>
    <dbReference type="NCBI Taxonomy" id="67801"/>
    <lineage>
        <taxon>Eukaryota</taxon>
        <taxon>Metazoa</taxon>
        <taxon>Ecdysozoa</taxon>
        <taxon>Arthropoda</taxon>
        <taxon>Hexapoda</taxon>
        <taxon>Insecta</taxon>
        <taxon>Pterygota</taxon>
        <taxon>Neoptera</taxon>
        <taxon>Endopterygota</taxon>
        <taxon>Diptera</taxon>
        <taxon>Brachycera</taxon>
        <taxon>Muscomorpha</taxon>
        <taxon>Hippoboscoidea</taxon>
        <taxon>Glossinidae</taxon>
        <taxon>Glossina</taxon>
    </lineage>
</organism>
<dbReference type="EMBL" id="JXJN01013766">
    <property type="status" value="NOT_ANNOTATED_CDS"/>
    <property type="molecule type" value="Genomic_DNA"/>
</dbReference>
<dbReference type="EnsemblMetazoa" id="GPPI028987-RA">
    <property type="protein sequence ID" value="GPPI028987-PA"/>
    <property type="gene ID" value="GPPI028987"/>
</dbReference>
<reference evidence="2" key="1">
    <citation type="submission" date="2015-01" db="EMBL/GenBank/DDBJ databases">
        <authorList>
            <person name="Aksoy S."/>
            <person name="Warren W."/>
            <person name="Wilson R.K."/>
        </authorList>
    </citation>
    <scope>NUCLEOTIDE SEQUENCE [LARGE SCALE GENOMIC DNA]</scope>
    <source>
        <strain evidence="2">IAEA</strain>
    </source>
</reference>
<evidence type="ECO:0000313" key="1">
    <source>
        <dbReference type="EnsemblMetazoa" id="GPPI028987-PA"/>
    </source>
</evidence>
<dbReference type="VEuPathDB" id="VectorBase:GPPI028987"/>
<proteinExistence type="predicted"/>
<keyword evidence="2" id="KW-1185">Reference proteome</keyword>
<sequence length="117" mass="13021">MAEKLLRKSRIRHIIEVTQECNSIQTISDEAVESSGPRHRRINDIQRKSSGINKIDEGRVNTYDMGKNNIERNTFKLITSLVGQPGTTQMAAPTIPSAVNRIHGQLSTATSNTTPMF</sequence>